<dbReference type="InterPro" id="IPR045582">
    <property type="entry name" value="Trehalase-like_N"/>
</dbReference>
<dbReference type="Proteomes" id="UP000241818">
    <property type="component" value="Unassembled WGS sequence"/>
</dbReference>
<dbReference type="Pfam" id="PF19291">
    <property type="entry name" value="TREH_N"/>
    <property type="match status" value="1"/>
</dbReference>
<dbReference type="AlphaFoldDB" id="A0A2T3B0R3"/>
<dbReference type="SUPFAM" id="SSF48208">
    <property type="entry name" value="Six-hairpin glycosidases"/>
    <property type="match status" value="1"/>
</dbReference>
<dbReference type="PANTHER" id="PTHR31616">
    <property type="entry name" value="TREHALASE"/>
    <property type="match status" value="1"/>
</dbReference>
<dbReference type="RefSeq" id="XP_024720514.1">
    <property type="nucleotide sequence ID" value="XM_024860859.1"/>
</dbReference>
<dbReference type="InterPro" id="IPR008928">
    <property type="entry name" value="6-hairpin_glycosidase_sf"/>
</dbReference>
<organism evidence="3 4">
    <name type="scientific">Amorphotheca resinae ATCC 22711</name>
    <dbReference type="NCBI Taxonomy" id="857342"/>
    <lineage>
        <taxon>Eukaryota</taxon>
        <taxon>Fungi</taxon>
        <taxon>Dikarya</taxon>
        <taxon>Ascomycota</taxon>
        <taxon>Pezizomycotina</taxon>
        <taxon>Leotiomycetes</taxon>
        <taxon>Helotiales</taxon>
        <taxon>Amorphothecaceae</taxon>
        <taxon>Amorphotheca</taxon>
    </lineage>
</organism>
<dbReference type="GO" id="GO:0005975">
    <property type="term" value="P:carbohydrate metabolic process"/>
    <property type="evidence" value="ECO:0007669"/>
    <property type="project" value="InterPro"/>
</dbReference>
<dbReference type="GeneID" id="36568940"/>
<keyword evidence="3" id="KW-0378">Hydrolase</keyword>
<sequence length="665" mass="75741">MQSNCRRATGYLPIENYGLIGNMHTCAMVGIDGSVDYMCWPNFDSPSVFCRLLDKDKGGHFSISPPPHITCTTKQQYLPSSNLLQTRYIHEDGVVDLVDFFPRPKSDHVIAKSTQQMSFREAVTVQAELKKWLVRRVECIRGKVNLDVEIFPSFDYARAAHTVNILHRTMGESKAVTFWSNDVHLQVDVTIDHGEDDAESCPTVIFRKEKREHMLGEGVVANIHLEEGQAISFVIREDLPNHITPVIKTETLDQQQHDTQSFWLNWISKSKYKGRWREVVDRSLLVLKLLTFEPTGAIIAAPTFSIPEAIGGVRNWDYRYSWIRDSSFTIYILLRVGFTEEADAYMSFITDRLRKSRSTEGALPIMSTIHGGTDIPEIELSHLDGYRGSKPVRIGNGAAHHQQFDIYGELMDSIYLYNKYGKPVTWDQWVAVREVLDYVLTIWKEPDMSIWEVRNKKQNFIYSKIMLWVAFDRGLRLADKRCLPCPNRSTWLSTRDEIYEEIMNKGYSEDFECFIQSYESGDVLDSSILIAPLVFFIAPNDPRFLRTVDRILLSPEKGGLTSTGLVYRYNSALSEDGVGGREGAFSMCTFWLVEALTRAGLHEPKYIVKAVNIFENMLSFGNHLGVFSEEIARSGEQLGNTPQAFSHLALVSAAFNLDRATSAKR</sequence>
<dbReference type="InterPro" id="IPR011613">
    <property type="entry name" value="GH15-like"/>
</dbReference>
<dbReference type="EMBL" id="KZ679012">
    <property type="protein sequence ID" value="PSS17006.1"/>
    <property type="molecule type" value="Genomic_DNA"/>
</dbReference>
<dbReference type="OrthoDB" id="406733at2759"/>
<feature type="domain" description="Trehalase-like N-terminal" evidence="2">
    <location>
        <begin position="12"/>
        <end position="104"/>
    </location>
</feature>
<evidence type="ECO:0000259" key="1">
    <source>
        <dbReference type="Pfam" id="PF00723"/>
    </source>
</evidence>
<dbReference type="Pfam" id="PF00723">
    <property type="entry name" value="Glyco_hydro_15"/>
    <property type="match status" value="1"/>
</dbReference>
<reference evidence="3 4" key="1">
    <citation type="journal article" date="2018" name="New Phytol.">
        <title>Comparative genomics and transcriptomics depict ericoid mycorrhizal fungi as versatile saprotrophs and plant mutualists.</title>
        <authorList>
            <person name="Martino E."/>
            <person name="Morin E."/>
            <person name="Grelet G.A."/>
            <person name="Kuo A."/>
            <person name="Kohler A."/>
            <person name="Daghino S."/>
            <person name="Barry K.W."/>
            <person name="Cichocki N."/>
            <person name="Clum A."/>
            <person name="Dockter R.B."/>
            <person name="Hainaut M."/>
            <person name="Kuo R.C."/>
            <person name="LaButti K."/>
            <person name="Lindahl B.D."/>
            <person name="Lindquist E.A."/>
            <person name="Lipzen A."/>
            <person name="Khouja H.R."/>
            <person name="Magnuson J."/>
            <person name="Murat C."/>
            <person name="Ohm R.A."/>
            <person name="Singer S.W."/>
            <person name="Spatafora J.W."/>
            <person name="Wang M."/>
            <person name="Veneault-Fourrey C."/>
            <person name="Henrissat B."/>
            <person name="Grigoriev I.V."/>
            <person name="Martin F.M."/>
            <person name="Perotto S."/>
        </authorList>
    </citation>
    <scope>NUCLEOTIDE SEQUENCE [LARGE SCALE GENOMIC DNA]</scope>
    <source>
        <strain evidence="3 4">ATCC 22711</strain>
    </source>
</reference>
<keyword evidence="4" id="KW-1185">Reference proteome</keyword>
<dbReference type="InParanoid" id="A0A2T3B0R3"/>
<protein>
    <submittedName>
        <fullName evidence="3">Glycoside hydrolase family 15 protein</fullName>
    </submittedName>
</protein>
<dbReference type="GO" id="GO:0004553">
    <property type="term" value="F:hydrolase activity, hydrolyzing O-glycosyl compounds"/>
    <property type="evidence" value="ECO:0007669"/>
    <property type="project" value="TreeGrafter"/>
</dbReference>
<proteinExistence type="predicted"/>
<dbReference type="PANTHER" id="PTHR31616:SF0">
    <property type="entry name" value="GLUCAN 1,4-ALPHA-GLUCOSIDASE"/>
    <property type="match status" value="1"/>
</dbReference>
<evidence type="ECO:0000313" key="3">
    <source>
        <dbReference type="EMBL" id="PSS17006.1"/>
    </source>
</evidence>
<evidence type="ECO:0000259" key="2">
    <source>
        <dbReference type="Pfam" id="PF19291"/>
    </source>
</evidence>
<name>A0A2T3B0R3_AMORE</name>
<dbReference type="InterPro" id="IPR012341">
    <property type="entry name" value="6hp_glycosidase-like_sf"/>
</dbReference>
<feature type="domain" description="GH15-like" evidence="1">
    <location>
        <begin position="277"/>
        <end position="654"/>
    </location>
</feature>
<gene>
    <name evidence="3" type="ORF">M430DRAFT_103318</name>
</gene>
<evidence type="ECO:0000313" key="4">
    <source>
        <dbReference type="Proteomes" id="UP000241818"/>
    </source>
</evidence>
<dbReference type="Gene3D" id="1.50.10.10">
    <property type="match status" value="1"/>
</dbReference>
<accession>A0A2T3B0R3</accession>